<dbReference type="SUPFAM" id="SSF48452">
    <property type="entry name" value="TPR-like"/>
    <property type="match status" value="1"/>
</dbReference>
<proteinExistence type="predicted"/>
<comment type="caution">
    <text evidence="1">The sequence shown here is derived from an EMBL/GenBank/DDBJ whole genome shotgun (WGS) entry which is preliminary data.</text>
</comment>
<name>A0ABQ3I2Q7_9SPHI</name>
<dbReference type="PROSITE" id="PS51257">
    <property type="entry name" value="PROKAR_LIPOPROTEIN"/>
    <property type="match status" value="1"/>
</dbReference>
<dbReference type="InterPro" id="IPR011990">
    <property type="entry name" value="TPR-like_helical_dom_sf"/>
</dbReference>
<evidence type="ECO:0008006" key="3">
    <source>
        <dbReference type="Google" id="ProtNLM"/>
    </source>
</evidence>
<dbReference type="RefSeq" id="WP_189627983.1">
    <property type="nucleotide sequence ID" value="NZ_BNAF01000018.1"/>
</dbReference>
<dbReference type="InterPro" id="IPR024302">
    <property type="entry name" value="SusD-like"/>
</dbReference>
<dbReference type="EMBL" id="BNAF01000018">
    <property type="protein sequence ID" value="GHE48659.1"/>
    <property type="molecule type" value="Genomic_DNA"/>
</dbReference>
<organism evidence="1 2">
    <name type="scientific">Sphingobacterium griseoflavum</name>
    <dbReference type="NCBI Taxonomy" id="1474952"/>
    <lineage>
        <taxon>Bacteria</taxon>
        <taxon>Pseudomonadati</taxon>
        <taxon>Bacteroidota</taxon>
        <taxon>Sphingobacteriia</taxon>
        <taxon>Sphingobacteriales</taxon>
        <taxon>Sphingobacteriaceae</taxon>
        <taxon>Sphingobacterium</taxon>
    </lineage>
</organism>
<gene>
    <name evidence="1" type="ORF">GCM10017764_34600</name>
</gene>
<dbReference type="Gene3D" id="1.25.40.390">
    <property type="match status" value="1"/>
</dbReference>
<keyword evidence="2" id="KW-1185">Reference proteome</keyword>
<protein>
    <recommendedName>
        <fullName evidence="3">Susd and RagB outer membrane lipoprotein domain protein</fullName>
    </recommendedName>
</protein>
<evidence type="ECO:0000313" key="2">
    <source>
        <dbReference type="Proteomes" id="UP000620550"/>
    </source>
</evidence>
<sequence length="548" mass="61874">MMKTYFNKTENRRFSWNIVQLISLGIISVFLCSCTKNFEKYNTDPNALPADRINQDNVYLGGFFRQMEESVFPVGGTGTNAANAYQLVENLVGDIFGGYHGMANRWNAAGDHTTYNFNAVTWNSVPFNQYYTNIVRNYDTIARYAAASPDILAVAKIIKVQAAHRTVDMFGPIPYFKTGTVLGQLGSPYDPMDKIYQSFFTDLDSAVVALKPFAEIGATPLRYFDAVYRGNYRQWIRFANSLKLRLAMRMAYVDPVNARKYAEEAIQDSYGVMMDNSDNATMQGVEGITYNNPLQTLSEAYNETRLSAIMESYLTGYADPRLPRLFMPSTRAADPAGRYRGIRLGINMPDNSLYRPFSVLRSDFNVIWMPAAEVYFLRAEGTLRGWNMGGTVQELYETGVRMSFAQWGVSGADSYLQNSDRRPAPYQDPVGSNSIGAGSQLLPTMTIRWEEGVSDELKLERIITQKWIAMYPNGQEAWSEFRRTGYPKLFPIVVNQSNGTVSSSIQVRRLPYPASEYQLNQANVTRGIVLLGGPDHGGTRLWWDRKQN</sequence>
<accession>A0ABQ3I2Q7</accession>
<reference evidence="2" key="1">
    <citation type="journal article" date="2019" name="Int. J. Syst. Evol. Microbiol.">
        <title>The Global Catalogue of Microorganisms (GCM) 10K type strain sequencing project: providing services to taxonomists for standard genome sequencing and annotation.</title>
        <authorList>
            <consortium name="The Broad Institute Genomics Platform"/>
            <consortium name="The Broad Institute Genome Sequencing Center for Infectious Disease"/>
            <person name="Wu L."/>
            <person name="Ma J."/>
        </authorList>
    </citation>
    <scope>NUCLEOTIDE SEQUENCE [LARGE SCALE GENOMIC DNA]</scope>
    <source>
        <strain evidence="2">CGMCC 1.12966</strain>
    </source>
</reference>
<dbReference type="Proteomes" id="UP000620550">
    <property type="component" value="Unassembled WGS sequence"/>
</dbReference>
<dbReference type="Pfam" id="PF12741">
    <property type="entry name" value="SusD-like"/>
    <property type="match status" value="1"/>
</dbReference>
<evidence type="ECO:0000313" key="1">
    <source>
        <dbReference type="EMBL" id="GHE48659.1"/>
    </source>
</evidence>